<dbReference type="AlphaFoldDB" id="A0A8H8RKD9"/>
<name>A0A8H8RKD9_9HELO</name>
<reference evidence="2 3" key="1">
    <citation type="submission" date="2018-05" db="EMBL/GenBank/DDBJ databases">
        <title>Genome sequencing and assembly of the regulated plant pathogen Lachnellula willkommii and related sister species for the development of diagnostic species identification markers.</title>
        <authorList>
            <person name="Giroux E."/>
            <person name="Bilodeau G."/>
        </authorList>
    </citation>
    <scope>NUCLEOTIDE SEQUENCE [LARGE SCALE GENOMIC DNA]</scope>
    <source>
        <strain evidence="2 3">CBS 197.66</strain>
    </source>
</reference>
<sequence>MADTNSSCWVWDTVGSLGIPLPFHAENVKEFSFVNTKVAVHVQHAFQALGLDEHRKLFTPTLWEWPTNDQNLKKLRQCWFPGVHSNIGGSYPDAGISNITLAWMISQFEESDGGILTFDPTYLDWLQDLNNEYYIKQAEPIRPWALGKLYDSAPHNTVKGIVAGLSPVVRTPGRYHVVNDKTGLGTNIPLKNTCEFIHPSVRNRMNSRGIGTEEDSKHVSEVSHLLNAAKGLVGVNWNLNKYSSAALKNYELVESVGVQNGTTGAGGVVWKAKDGGEGLPEEELGRTEIRLLKRSVDMASKL</sequence>
<proteinExistence type="predicted"/>
<evidence type="ECO:0000313" key="2">
    <source>
        <dbReference type="EMBL" id="TVY37155.1"/>
    </source>
</evidence>
<feature type="domain" description="T6SS Phospholipase effector Tle1-like catalytic" evidence="1">
    <location>
        <begin position="10"/>
        <end position="107"/>
    </location>
</feature>
<gene>
    <name evidence="2" type="ORF">LSUB1_G005997</name>
</gene>
<comment type="caution">
    <text evidence="2">The sequence shown here is derived from an EMBL/GenBank/DDBJ whole genome shotgun (WGS) entry which is preliminary data.</text>
</comment>
<accession>A0A8H8RKD9</accession>
<dbReference type="EMBL" id="QGMJ01000369">
    <property type="protein sequence ID" value="TVY37155.1"/>
    <property type="molecule type" value="Genomic_DNA"/>
</dbReference>
<dbReference type="OrthoDB" id="59699at2759"/>
<protein>
    <recommendedName>
        <fullName evidence="1">T6SS Phospholipase effector Tle1-like catalytic domain-containing protein</fullName>
    </recommendedName>
</protein>
<organism evidence="2 3">
    <name type="scientific">Lachnellula subtilissima</name>
    <dbReference type="NCBI Taxonomy" id="602034"/>
    <lineage>
        <taxon>Eukaryota</taxon>
        <taxon>Fungi</taxon>
        <taxon>Dikarya</taxon>
        <taxon>Ascomycota</taxon>
        <taxon>Pezizomycotina</taxon>
        <taxon>Leotiomycetes</taxon>
        <taxon>Helotiales</taxon>
        <taxon>Lachnaceae</taxon>
        <taxon>Lachnellula</taxon>
    </lineage>
</organism>
<evidence type="ECO:0000259" key="1">
    <source>
        <dbReference type="Pfam" id="PF09994"/>
    </source>
</evidence>
<dbReference type="PANTHER" id="PTHR33840:SF1">
    <property type="entry name" value="TLE1 PHOSPHOLIPASE DOMAIN-CONTAINING PROTEIN"/>
    <property type="match status" value="1"/>
</dbReference>
<dbReference type="PANTHER" id="PTHR33840">
    <property type="match status" value="1"/>
</dbReference>
<keyword evidence="3" id="KW-1185">Reference proteome</keyword>
<evidence type="ECO:0000313" key="3">
    <source>
        <dbReference type="Proteomes" id="UP000462212"/>
    </source>
</evidence>
<dbReference type="Proteomes" id="UP000462212">
    <property type="component" value="Unassembled WGS sequence"/>
</dbReference>
<dbReference type="InterPro" id="IPR018712">
    <property type="entry name" value="Tle1-like_cat"/>
</dbReference>
<dbReference type="Pfam" id="PF09994">
    <property type="entry name" value="T6SS_Tle1-like_cat"/>
    <property type="match status" value="1"/>
</dbReference>